<dbReference type="Gene3D" id="1.25.40.10">
    <property type="entry name" value="Tetratricopeptide repeat domain"/>
    <property type="match status" value="2"/>
</dbReference>
<dbReference type="Pfam" id="PF13181">
    <property type="entry name" value="TPR_8"/>
    <property type="match status" value="1"/>
</dbReference>
<evidence type="ECO:0000313" key="3">
    <source>
        <dbReference type="EMBL" id="SDE32621.1"/>
    </source>
</evidence>
<dbReference type="Proteomes" id="UP000199321">
    <property type="component" value="Unassembled WGS sequence"/>
</dbReference>
<keyword evidence="4" id="KW-1185">Reference proteome</keyword>
<dbReference type="RefSeq" id="WP_093139357.1">
    <property type="nucleotide sequence ID" value="NZ_BMWO01000001.1"/>
</dbReference>
<dbReference type="SUPFAM" id="SSF48452">
    <property type="entry name" value="TPR-like"/>
    <property type="match status" value="2"/>
</dbReference>
<dbReference type="OrthoDB" id="1416278at2"/>
<dbReference type="SMART" id="SM00028">
    <property type="entry name" value="TPR"/>
    <property type="match status" value="4"/>
</dbReference>
<evidence type="ECO:0000256" key="1">
    <source>
        <dbReference type="PROSITE-ProRule" id="PRU00339"/>
    </source>
</evidence>
<organism evidence="3 4">
    <name type="scientific">Ulvibacter litoralis</name>
    <dbReference type="NCBI Taxonomy" id="227084"/>
    <lineage>
        <taxon>Bacteria</taxon>
        <taxon>Pseudomonadati</taxon>
        <taxon>Bacteroidota</taxon>
        <taxon>Flavobacteriia</taxon>
        <taxon>Flavobacteriales</taxon>
        <taxon>Flavobacteriaceae</taxon>
        <taxon>Ulvibacter</taxon>
    </lineage>
</organism>
<reference evidence="3 4" key="1">
    <citation type="submission" date="2016-10" db="EMBL/GenBank/DDBJ databases">
        <authorList>
            <person name="de Groot N.N."/>
        </authorList>
    </citation>
    <scope>NUCLEOTIDE SEQUENCE [LARGE SCALE GENOMIC DNA]</scope>
    <source>
        <strain evidence="3 4">DSM 16195</strain>
    </source>
</reference>
<name>A0A1G7BZX6_9FLAO</name>
<dbReference type="InterPro" id="IPR019734">
    <property type="entry name" value="TPR_rpt"/>
</dbReference>
<accession>A0A1G7BZX6</accession>
<keyword evidence="2" id="KW-0732">Signal</keyword>
<proteinExistence type="predicted"/>
<dbReference type="STRING" id="227084.SAMN05421855_101107"/>
<dbReference type="EMBL" id="FNBA01000001">
    <property type="protein sequence ID" value="SDE32621.1"/>
    <property type="molecule type" value="Genomic_DNA"/>
</dbReference>
<dbReference type="AlphaFoldDB" id="A0A1G7BZX6"/>
<dbReference type="PANTHER" id="PTHR12558:SF13">
    <property type="entry name" value="CELL DIVISION CYCLE PROTEIN 27 HOMOLOG"/>
    <property type="match status" value="1"/>
</dbReference>
<evidence type="ECO:0000313" key="4">
    <source>
        <dbReference type="Proteomes" id="UP000199321"/>
    </source>
</evidence>
<dbReference type="PANTHER" id="PTHR12558">
    <property type="entry name" value="CELL DIVISION CYCLE 16,23,27"/>
    <property type="match status" value="1"/>
</dbReference>
<feature type="chain" id="PRO_5011637661" evidence="2">
    <location>
        <begin position="18"/>
        <end position="318"/>
    </location>
</feature>
<dbReference type="PROSITE" id="PS50005">
    <property type="entry name" value="TPR"/>
    <property type="match status" value="1"/>
</dbReference>
<feature type="repeat" description="TPR" evidence="1">
    <location>
        <begin position="272"/>
        <end position="305"/>
    </location>
</feature>
<feature type="signal peptide" evidence="2">
    <location>
        <begin position="1"/>
        <end position="17"/>
    </location>
</feature>
<protein>
    <submittedName>
        <fullName evidence="3">Tetratricopeptide repeat-containing protein</fullName>
    </submittedName>
</protein>
<gene>
    <name evidence="3" type="ORF">SAMN05421855_101107</name>
</gene>
<keyword evidence="1" id="KW-0802">TPR repeat</keyword>
<dbReference type="Pfam" id="PF13432">
    <property type="entry name" value="TPR_16"/>
    <property type="match status" value="1"/>
</dbReference>
<evidence type="ECO:0000256" key="2">
    <source>
        <dbReference type="SAM" id="SignalP"/>
    </source>
</evidence>
<dbReference type="InterPro" id="IPR011990">
    <property type="entry name" value="TPR-like_helical_dom_sf"/>
</dbReference>
<sequence>MKYILCLFLFVSGTSFSQDTFQKAVDYYQKEKFKEARPLFQEYLNSHPNDAKTREYLGDIAGYMDEWDTAIEFFESLVSEEKNNANYQFKYGAALGMKALSISKIRAVTYIGDIRDAFETSAKLDPNHIDVRWALVEFYIQLPGIVGGSEAKAIKFANELGKVSAVDGFLANGYIAEYSDRPKDAEVFYKKAIKAGGSPHTYEKLATLYENNNQPKQAIETASKSLRIHKRNQLNYQIGKIAAQYNLELDFGVKCLQAYIQNHSVKDGVPLDWAYYRLAQIYKNQGDKHQAITWIDKALKNRPDFKEALQERQHILSL</sequence>